<evidence type="ECO:0000259" key="1">
    <source>
        <dbReference type="Pfam" id="PF14238"/>
    </source>
</evidence>
<dbReference type="EMBL" id="CP097562">
    <property type="protein sequence ID" value="USF24498.1"/>
    <property type="molecule type" value="Genomic_DNA"/>
</dbReference>
<dbReference type="KEGG" id="msch:N508_001584"/>
<dbReference type="AlphaFoldDB" id="V2QAR1"/>
<dbReference type="RefSeq" id="WP_023275877.1">
    <property type="nucleotide sequence ID" value="NZ_CP097562.1"/>
</dbReference>
<gene>
    <name evidence="2" type="ORF">N508_001584</name>
</gene>
<dbReference type="Proteomes" id="UP000017429">
    <property type="component" value="Chromosome"/>
</dbReference>
<evidence type="ECO:0000313" key="2">
    <source>
        <dbReference type="EMBL" id="USF24498.1"/>
    </source>
</evidence>
<organism evidence="2 3">
    <name type="scientific">Mucispirillum schaedleri ASF457</name>
    <dbReference type="NCBI Taxonomy" id="1379858"/>
    <lineage>
        <taxon>Bacteria</taxon>
        <taxon>Pseudomonadati</taxon>
        <taxon>Deferribacterota</taxon>
        <taxon>Deferribacteres</taxon>
        <taxon>Deferribacterales</taxon>
        <taxon>Mucispirillaceae</taxon>
        <taxon>Mucispirillum</taxon>
    </lineage>
</organism>
<reference evidence="2" key="1">
    <citation type="journal article" date="2014" name="Genome Announc.">
        <title>Draft genome sequences of the altered schaedler flora, a defined bacterial community from gnotobiotic mice.</title>
        <authorList>
            <person name="Wannemuehler M.J."/>
            <person name="Overstreet A.M."/>
            <person name="Ward D.V."/>
            <person name="Phillips G.J."/>
        </authorList>
    </citation>
    <scope>NUCLEOTIDE SEQUENCE</scope>
    <source>
        <strain evidence="2">ASF457</strain>
    </source>
</reference>
<evidence type="ECO:0000313" key="3">
    <source>
        <dbReference type="Proteomes" id="UP000017429"/>
    </source>
</evidence>
<accession>V2QAR1</accession>
<reference evidence="2" key="3">
    <citation type="submission" date="2022-06" db="EMBL/GenBank/DDBJ databases">
        <title>Resources to Facilitate Use of the Altered Schaedler Flora (ASF) Mouse Model to Study Microbiome Function.</title>
        <authorList>
            <person name="Proctor A."/>
            <person name="Parvinroo S."/>
            <person name="Richie T."/>
            <person name="Jia X."/>
            <person name="Lee S.T.M."/>
            <person name="Karp P.D."/>
            <person name="Paley S."/>
            <person name="Kostic A.D."/>
            <person name="Pierre J.F."/>
            <person name="Wannemuehler M.J."/>
            <person name="Phillips G.J."/>
        </authorList>
    </citation>
    <scope>NUCLEOTIDE SEQUENCE</scope>
    <source>
        <strain evidence="2">ASF457</strain>
    </source>
</reference>
<feature type="domain" description="DUF4340" evidence="1">
    <location>
        <begin position="66"/>
        <end position="226"/>
    </location>
</feature>
<sequence>MLWANIGIIVLVLILASIYFLPYRKLKGKVFKKLLPDPSGITAMEYRTAAYSLQLEKRNGIWYIIDSDWEADKSRVTKLLNRLRDLNVDERITGSQDDPEFNIGSNGYLILDYEGKITNIAIGNRVEHDEDYVYITKSGDPDILVVHSGALSLLSKDGQSFSDTVIFEAYYPQIKSVEASLGSDYFTLHCTENGWLIDGKNLIKEEKAQTFIETLLAAEALGFVEDENIKLPQRPTATITMKVNRRSVIRYFFAIPSLQDKFLMPLKGRILYVEKDVVKQIFAFTGR</sequence>
<proteinExistence type="predicted"/>
<reference evidence="2" key="2">
    <citation type="submission" date="2022-05" db="EMBL/GenBank/DDBJ databases">
        <authorList>
            <person name="Proctor A.L."/>
            <person name="Phillips G.J."/>
            <person name="Wannemuehler M.J."/>
        </authorList>
    </citation>
    <scope>NUCLEOTIDE SEQUENCE</scope>
    <source>
        <strain evidence="2">ASF457</strain>
    </source>
</reference>
<name>V2QAR1_9BACT</name>
<keyword evidence="3" id="KW-1185">Reference proteome</keyword>
<protein>
    <recommendedName>
        <fullName evidence="1">DUF4340 domain-containing protein</fullName>
    </recommendedName>
</protein>
<dbReference type="InterPro" id="IPR025641">
    <property type="entry name" value="DUF4340"/>
</dbReference>
<dbReference type="Pfam" id="PF14238">
    <property type="entry name" value="DUF4340"/>
    <property type="match status" value="1"/>
</dbReference>